<feature type="compositionally biased region" description="Basic and acidic residues" evidence="1">
    <location>
        <begin position="25"/>
        <end position="47"/>
    </location>
</feature>
<keyword evidence="5" id="KW-1185">Reference proteome</keyword>
<feature type="transmembrane region" description="Helical" evidence="2">
    <location>
        <begin position="202"/>
        <end position="222"/>
    </location>
</feature>
<reference evidence="4" key="1">
    <citation type="submission" date="2021-04" db="EMBL/GenBank/DDBJ databases">
        <title>Sequencing of actinobacteria type strains.</title>
        <authorList>
            <person name="Nguyen G.-S."/>
            <person name="Wentzel A."/>
        </authorList>
    </citation>
    <scope>NUCLEOTIDE SEQUENCE</scope>
    <source>
        <strain evidence="4">DSM 42095</strain>
    </source>
</reference>
<dbReference type="AlphaFoldDB" id="A0A8T4J063"/>
<feature type="transmembrane region" description="Helical" evidence="2">
    <location>
        <begin position="229"/>
        <end position="251"/>
    </location>
</feature>
<dbReference type="InterPro" id="IPR000326">
    <property type="entry name" value="PAP2/HPO"/>
</dbReference>
<protein>
    <submittedName>
        <fullName evidence="4">Phosphatase PAP2 family protein</fullName>
    </submittedName>
</protein>
<name>A0A8T4J063_9ACTN</name>
<feature type="region of interest" description="Disordered" evidence="1">
    <location>
        <begin position="1"/>
        <end position="54"/>
    </location>
</feature>
<evidence type="ECO:0000313" key="4">
    <source>
        <dbReference type="EMBL" id="MBR7677405.1"/>
    </source>
</evidence>
<evidence type="ECO:0000259" key="3">
    <source>
        <dbReference type="Pfam" id="PF01569"/>
    </source>
</evidence>
<dbReference type="EMBL" id="JAGSMN010000920">
    <property type="protein sequence ID" value="MBR7677405.1"/>
    <property type="molecule type" value="Genomic_DNA"/>
</dbReference>
<feature type="domain" description="Phosphatidic acid phosphatase type 2/haloperoxidase" evidence="3">
    <location>
        <begin position="171"/>
        <end position="275"/>
    </location>
</feature>
<keyword evidence="2" id="KW-0472">Membrane</keyword>
<sequence>MSPDSRPEPVSPQDGPGRALAHAPHRSDGRLSHTPRDLRNTGRHDRSGTLPPVPERSISFLRRLGFPGRAGRPERPERPGSARLRAVLTAAFCLLVLSAVTWQIASRGPLRAADERLGDAMRRASPPVPLAELLADLGNMEVALSALAVAMACALWRARRRKPVLRYAVLPYAVAMAAVPLVVSLLKAWIGRAGPLGGSGFYPSGHAATAAVAFGGAALLLLPHVRRGWPPLAAAVALTLLNGPGLVWRGYHWPLDVLASWCLAWVLLTAAYAVASRTAPASPEPPG</sequence>
<feature type="transmembrane region" description="Helical" evidence="2">
    <location>
        <begin position="257"/>
        <end position="275"/>
    </location>
</feature>
<gene>
    <name evidence="4" type="ORF">KDA82_31325</name>
</gene>
<feature type="transmembrane region" description="Helical" evidence="2">
    <location>
        <begin position="137"/>
        <end position="156"/>
    </location>
</feature>
<feature type="transmembrane region" description="Helical" evidence="2">
    <location>
        <begin position="168"/>
        <end position="190"/>
    </location>
</feature>
<dbReference type="Gene3D" id="1.20.144.10">
    <property type="entry name" value="Phosphatidic acid phosphatase type 2/haloperoxidase"/>
    <property type="match status" value="1"/>
</dbReference>
<accession>A0A8T4J063</accession>
<comment type="caution">
    <text evidence="4">The sequence shown here is derived from an EMBL/GenBank/DDBJ whole genome shotgun (WGS) entry which is preliminary data.</text>
</comment>
<dbReference type="Pfam" id="PF01569">
    <property type="entry name" value="PAP2"/>
    <property type="match status" value="1"/>
</dbReference>
<evidence type="ECO:0000256" key="1">
    <source>
        <dbReference type="SAM" id="MobiDB-lite"/>
    </source>
</evidence>
<organism evidence="4 5">
    <name type="scientific">Streptomyces daliensis</name>
    <dbReference type="NCBI Taxonomy" id="299421"/>
    <lineage>
        <taxon>Bacteria</taxon>
        <taxon>Bacillati</taxon>
        <taxon>Actinomycetota</taxon>
        <taxon>Actinomycetes</taxon>
        <taxon>Kitasatosporales</taxon>
        <taxon>Streptomycetaceae</taxon>
        <taxon>Streptomyces</taxon>
    </lineage>
</organism>
<evidence type="ECO:0000256" key="2">
    <source>
        <dbReference type="SAM" id="Phobius"/>
    </source>
</evidence>
<keyword evidence="2" id="KW-1133">Transmembrane helix</keyword>
<proteinExistence type="predicted"/>
<dbReference type="InterPro" id="IPR036938">
    <property type="entry name" value="PAP2/HPO_sf"/>
</dbReference>
<feature type="transmembrane region" description="Helical" evidence="2">
    <location>
        <begin position="84"/>
        <end position="105"/>
    </location>
</feature>
<dbReference type="Proteomes" id="UP000675554">
    <property type="component" value="Unassembled WGS sequence"/>
</dbReference>
<dbReference type="SUPFAM" id="SSF48317">
    <property type="entry name" value="Acid phosphatase/Vanadium-dependent haloperoxidase"/>
    <property type="match status" value="1"/>
</dbReference>
<evidence type="ECO:0000313" key="5">
    <source>
        <dbReference type="Proteomes" id="UP000675554"/>
    </source>
</evidence>
<keyword evidence="2" id="KW-0812">Transmembrane</keyword>